<name>A0A1I5AJ23_9FLAO</name>
<dbReference type="NCBIfam" id="TIGR01200">
    <property type="entry name" value="GLPGLI"/>
    <property type="match status" value="1"/>
</dbReference>
<evidence type="ECO:0000313" key="4">
    <source>
        <dbReference type="Proteomes" id="UP000199149"/>
    </source>
</evidence>
<dbReference type="OrthoDB" id="1429333at2"/>
<reference evidence="4" key="1">
    <citation type="submission" date="2016-10" db="EMBL/GenBank/DDBJ databases">
        <authorList>
            <person name="Varghese N."/>
            <person name="Submissions S."/>
        </authorList>
    </citation>
    <scope>NUCLEOTIDE SEQUENCE [LARGE SCALE GENOMIC DNA]</scope>
    <source>
        <strain evidence="4">XJ109</strain>
    </source>
</reference>
<organism evidence="3 4">
    <name type="scientific">Algoriella xinjiangensis</name>
    <dbReference type="NCBI Taxonomy" id="684065"/>
    <lineage>
        <taxon>Bacteria</taxon>
        <taxon>Pseudomonadati</taxon>
        <taxon>Bacteroidota</taxon>
        <taxon>Flavobacteriia</taxon>
        <taxon>Flavobacteriales</taxon>
        <taxon>Weeksellaceae</taxon>
        <taxon>Algoriella</taxon>
    </lineage>
</organism>
<dbReference type="EMBL" id="FOUZ01000017">
    <property type="protein sequence ID" value="SFN62445.1"/>
    <property type="molecule type" value="Genomic_DNA"/>
</dbReference>
<evidence type="ECO:0000256" key="2">
    <source>
        <dbReference type="SAM" id="SignalP"/>
    </source>
</evidence>
<feature type="coiled-coil region" evidence="1">
    <location>
        <begin position="215"/>
        <end position="242"/>
    </location>
</feature>
<keyword evidence="1" id="KW-0175">Coiled coil</keyword>
<keyword evidence="2" id="KW-0732">Signal</keyword>
<dbReference type="Proteomes" id="UP000199149">
    <property type="component" value="Unassembled WGS sequence"/>
</dbReference>
<sequence length="242" mass="28194">MKNKLLFTLLFSCSLLFAQEKVVVEYEFRNEFDLSNVTDPKKVEIYKNSNDKKQYYELITTNEESIYKKIERIDNSQSQSKMSISFGGVGNDFYKNFKDKISLTFMDYNGTKLIIKDSLKIQPWIIQKDKSTILGYEVKKATYKEKDSTYEAWFAPKLNIKNGPIEYAGLPGLILRLEILSGGKMSVKRIYQATNITLDTKSKIEKPTKGKIVSQKEFEDIIEKENKKYEEFENNKVETKID</sequence>
<protein>
    <submittedName>
        <fullName evidence="3">GLPGLI family protein</fullName>
    </submittedName>
</protein>
<feature type="signal peptide" evidence="2">
    <location>
        <begin position="1"/>
        <end position="18"/>
    </location>
</feature>
<keyword evidence="4" id="KW-1185">Reference proteome</keyword>
<feature type="chain" id="PRO_5011728034" evidence="2">
    <location>
        <begin position="19"/>
        <end position="242"/>
    </location>
</feature>
<dbReference type="Pfam" id="PF22252">
    <property type="entry name" value="PNGase_F-II_N"/>
    <property type="match status" value="1"/>
</dbReference>
<gene>
    <name evidence="3" type="ORF">SAMN05421738_11721</name>
</gene>
<dbReference type="RefSeq" id="WP_092910009.1">
    <property type="nucleotide sequence ID" value="NZ_FOUZ01000017.1"/>
</dbReference>
<evidence type="ECO:0000313" key="3">
    <source>
        <dbReference type="EMBL" id="SFN62445.1"/>
    </source>
</evidence>
<evidence type="ECO:0000256" key="1">
    <source>
        <dbReference type="SAM" id="Coils"/>
    </source>
</evidence>
<accession>A0A1I5AJ23</accession>
<dbReference type="STRING" id="684065.SAMN05421738_11721"/>
<dbReference type="InterPro" id="IPR005901">
    <property type="entry name" value="GLPGLI"/>
</dbReference>
<dbReference type="AlphaFoldDB" id="A0A1I5AJ23"/>
<proteinExistence type="predicted"/>